<keyword evidence="3" id="KW-0813">Transport</keyword>
<dbReference type="InterPro" id="IPR039421">
    <property type="entry name" value="Type_1_exporter"/>
</dbReference>
<evidence type="ECO:0000313" key="12">
    <source>
        <dbReference type="Proteomes" id="UP000681720"/>
    </source>
</evidence>
<dbReference type="SUPFAM" id="SSF52540">
    <property type="entry name" value="P-loop containing nucleoside triphosphate hydrolases"/>
    <property type="match status" value="1"/>
</dbReference>
<dbReference type="GO" id="GO:0005524">
    <property type="term" value="F:ATP binding"/>
    <property type="evidence" value="ECO:0007669"/>
    <property type="project" value="UniProtKB-KW"/>
</dbReference>
<feature type="compositionally biased region" description="Polar residues" evidence="9">
    <location>
        <begin position="1"/>
        <end position="10"/>
    </location>
</feature>
<evidence type="ECO:0000256" key="4">
    <source>
        <dbReference type="ARBA" id="ARBA00022692"/>
    </source>
</evidence>
<evidence type="ECO:0000256" key="2">
    <source>
        <dbReference type="ARBA" id="ARBA00007577"/>
    </source>
</evidence>
<evidence type="ECO:0000256" key="8">
    <source>
        <dbReference type="ARBA" id="ARBA00023136"/>
    </source>
</evidence>
<dbReference type="AlphaFoldDB" id="A0A8S2LEF6"/>
<comment type="subcellular location">
    <subcellularLocation>
        <location evidence="1">Membrane</location>
        <topology evidence="1">Multi-pass membrane protein</topology>
    </subcellularLocation>
</comment>
<keyword evidence="7" id="KW-1133">Transmembrane helix</keyword>
<dbReference type="InterPro" id="IPR036640">
    <property type="entry name" value="ABC1_TM_sf"/>
</dbReference>
<comment type="similarity">
    <text evidence="2">Belongs to the ABC transporter superfamily. ABCB family. Multidrug resistance exporter (TC 3.A.1.201) subfamily.</text>
</comment>
<keyword evidence="6" id="KW-0067">ATP-binding</keyword>
<proteinExistence type="inferred from homology"/>
<gene>
    <name evidence="11" type="ORF">GIL414_LOCUS5844</name>
</gene>
<evidence type="ECO:0000256" key="3">
    <source>
        <dbReference type="ARBA" id="ARBA00022448"/>
    </source>
</evidence>
<evidence type="ECO:0000256" key="9">
    <source>
        <dbReference type="SAM" id="MobiDB-lite"/>
    </source>
</evidence>
<dbReference type="PROSITE" id="PS50893">
    <property type="entry name" value="ABC_TRANSPORTER_2"/>
    <property type="match status" value="1"/>
</dbReference>
<dbReference type="Gene3D" id="3.40.50.300">
    <property type="entry name" value="P-loop containing nucleotide triphosphate hydrolases"/>
    <property type="match status" value="1"/>
</dbReference>
<dbReference type="PANTHER" id="PTHR43394">
    <property type="entry name" value="ATP-DEPENDENT PERMEASE MDL1, MITOCHONDRIAL"/>
    <property type="match status" value="1"/>
</dbReference>
<evidence type="ECO:0000256" key="5">
    <source>
        <dbReference type="ARBA" id="ARBA00022741"/>
    </source>
</evidence>
<comment type="caution">
    <text evidence="11">The sequence shown here is derived from an EMBL/GenBank/DDBJ whole genome shotgun (WGS) entry which is preliminary data.</text>
</comment>
<dbReference type="InterPro" id="IPR017871">
    <property type="entry name" value="ABC_transporter-like_CS"/>
</dbReference>
<evidence type="ECO:0000259" key="10">
    <source>
        <dbReference type="PROSITE" id="PS50893"/>
    </source>
</evidence>
<evidence type="ECO:0000256" key="1">
    <source>
        <dbReference type="ARBA" id="ARBA00004141"/>
    </source>
</evidence>
<dbReference type="PANTHER" id="PTHR43394:SF27">
    <property type="entry name" value="ATP-DEPENDENT TRANSLOCASE ABCB1-LIKE"/>
    <property type="match status" value="1"/>
</dbReference>
<dbReference type="Gene3D" id="1.20.1560.10">
    <property type="entry name" value="ABC transporter type 1, transmembrane domain"/>
    <property type="match status" value="1"/>
</dbReference>
<evidence type="ECO:0000256" key="7">
    <source>
        <dbReference type="ARBA" id="ARBA00022989"/>
    </source>
</evidence>
<dbReference type="Proteomes" id="UP000681720">
    <property type="component" value="Unassembled WGS sequence"/>
</dbReference>
<dbReference type="InterPro" id="IPR003439">
    <property type="entry name" value="ABC_transporter-like_ATP-bd"/>
</dbReference>
<dbReference type="EMBL" id="CAJOBJ010001593">
    <property type="protein sequence ID" value="CAF3886972.1"/>
    <property type="molecule type" value="Genomic_DNA"/>
</dbReference>
<dbReference type="PROSITE" id="PS00211">
    <property type="entry name" value="ABC_TRANSPORTER_1"/>
    <property type="match status" value="1"/>
</dbReference>
<keyword evidence="5" id="KW-0547">Nucleotide-binding</keyword>
<feature type="region of interest" description="Disordered" evidence="9">
    <location>
        <begin position="1"/>
        <end position="27"/>
    </location>
</feature>
<dbReference type="Pfam" id="PF00005">
    <property type="entry name" value="ABC_tran"/>
    <property type="match status" value="1"/>
</dbReference>
<organism evidence="11 12">
    <name type="scientific">Rotaria magnacalcarata</name>
    <dbReference type="NCBI Taxonomy" id="392030"/>
    <lineage>
        <taxon>Eukaryota</taxon>
        <taxon>Metazoa</taxon>
        <taxon>Spiralia</taxon>
        <taxon>Gnathifera</taxon>
        <taxon>Rotifera</taxon>
        <taxon>Eurotatoria</taxon>
        <taxon>Bdelloidea</taxon>
        <taxon>Philodinida</taxon>
        <taxon>Philodinidae</taxon>
        <taxon>Rotaria</taxon>
    </lineage>
</organism>
<dbReference type="InterPro" id="IPR027417">
    <property type="entry name" value="P-loop_NTPase"/>
</dbReference>
<reference evidence="11" key="1">
    <citation type="submission" date="2021-02" db="EMBL/GenBank/DDBJ databases">
        <authorList>
            <person name="Nowell W R."/>
        </authorList>
    </citation>
    <scope>NUCLEOTIDE SEQUENCE</scope>
</reference>
<dbReference type="SMART" id="SM00382">
    <property type="entry name" value="AAA"/>
    <property type="match status" value="1"/>
</dbReference>
<dbReference type="GO" id="GO:0005743">
    <property type="term" value="C:mitochondrial inner membrane"/>
    <property type="evidence" value="ECO:0007669"/>
    <property type="project" value="TreeGrafter"/>
</dbReference>
<protein>
    <recommendedName>
        <fullName evidence="10">ABC transporter domain-containing protein</fullName>
    </recommendedName>
</protein>
<dbReference type="GO" id="GO:0015421">
    <property type="term" value="F:ABC-type oligopeptide transporter activity"/>
    <property type="evidence" value="ECO:0007669"/>
    <property type="project" value="TreeGrafter"/>
</dbReference>
<evidence type="ECO:0000313" key="11">
    <source>
        <dbReference type="EMBL" id="CAF3886972.1"/>
    </source>
</evidence>
<keyword evidence="4" id="KW-0812">Transmembrane</keyword>
<dbReference type="GO" id="GO:0016887">
    <property type="term" value="F:ATP hydrolysis activity"/>
    <property type="evidence" value="ECO:0007669"/>
    <property type="project" value="InterPro"/>
</dbReference>
<dbReference type="InterPro" id="IPR003593">
    <property type="entry name" value="AAA+_ATPase"/>
</dbReference>
<keyword evidence="8" id="KW-0472">Membrane</keyword>
<dbReference type="GO" id="GO:0090374">
    <property type="term" value="P:oligopeptide export from mitochondrion"/>
    <property type="evidence" value="ECO:0007669"/>
    <property type="project" value="TreeGrafter"/>
</dbReference>
<sequence length="341" mass="38311">MDENQPLLTCSNKSSDDDNNQSNKSTRSSLFTKCPWIFYLRKKNPKDENDAIDNTNNPSIIRFIRLDINYFDTNPAVGFIFSSIILYNDNELNISDILVVISVFAQGISVFAYIGPFIQSALEARTAATSIFQIIDQREEFQNAKSININGHIQFKNVNFNYPSRKDVTVLNNLNLMIQNGKKTAIVGESGSGKSTCISLLLHYYDPSSGEILINGQSISEYDIKQLRLNIGVVNQDPILFSTTIYENISYGKENSTKYQIEQAARQANAHDFIMKLPNKYSTLVGEAGIQLSFGEKQRIALARALVRQPQLLLLDEATSGLDCQNEYIIQQALNNICKGY</sequence>
<feature type="domain" description="ABC transporter" evidence="10">
    <location>
        <begin position="153"/>
        <end position="337"/>
    </location>
</feature>
<accession>A0A8S2LEF6</accession>
<evidence type="ECO:0000256" key="6">
    <source>
        <dbReference type="ARBA" id="ARBA00022840"/>
    </source>
</evidence>
<name>A0A8S2LEF6_9BILA</name>
<dbReference type="FunFam" id="3.40.50.300:FF:000604">
    <property type="entry name" value="ABC transporter B family member 28"/>
    <property type="match status" value="1"/>
</dbReference>